<dbReference type="InterPro" id="IPR001199">
    <property type="entry name" value="Cyt_B5-like_heme/steroid-bd"/>
</dbReference>
<dbReference type="GO" id="GO:0004601">
    <property type="term" value="F:peroxidase activity"/>
    <property type="evidence" value="ECO:0007669"/>
    <property type="project" value="InterPro"/>
</dbReference>
<dbReference type="InterPro" id="IPR039261">
    <property type="entry name" value="FNR_nucleotide-bd"/>
</dbReference>
<gene>
    <name evidence="9" type="ORF">FWILDA_LOCUS5117</name>
</gene>
<accession>A0A9W4SKE1</accession>
<evidence type="ECO:0000259" key="8">
    <source>
        <dbReference type="PROSITE" id="PS51384"/>
    </source>
</evidence>
<dbReference type="AlphaFoldDB" id="A0A9W4SKE1"/>
<dbReference type="InterPro" id="IPR036400">
    <property type="entry name" value="Cyt_B5-like_heme/steroid_sf"/>
</dbReference>
<dbReference type="Pfam" id="PF00970">
    <property type="entry name" value="FAD_binding_6"/>
    <property type="match status" value="1"/>
</dbReference>
<evidence type="ECO:0000313" key="10">
    <source>
        <dbReference type="Proteomes" id="UP001153678"/>
    </source>
</evidence>
<dbReference type="PROSITE" id="PS51384">
    <property type="entry name" value="FAD_FR"/>
    <property type="match status" value="1"/>
</dbReference>
<dbReference type="SUPFAM" id="SSF55856">
    <property type="entry name" value="Cytochrome b5-like heme/steroid binding domain"/>
    <property type="match status" value="1"/>
</dbReference>
<organism evidence="9 10">
    <name type="scientific">Funneliformis geosporum</name>
    <dbReference type="NCBI Taxonomy" id="1117311"/>
    <lineage>
        <taxon>Eukaryota</taxon>
        <taxon>Fungi</taxon>
        <taxon>Fungi incertae sedis</taxon>
        <taxon>Mucoromycota</taxon>
        <taxon>Glomeromycotina</taxon>
        <taxon>Glomeromycetes</taxon>
        <taxon>Glomerales</taxon>
        <taxon>Glomeraceae</taxon>
        <taxon>Funneliformis</taxon>
    </lineage>
</organism>
<evidence type="ECO:0000256" key="4">
    <source>
        <dbReference type="ARBA" id="ARBA00023002"/>
    </source>
</evidence>
<feature type="region of interest" description="Disordered" evidence="6">
    <location>
        <begin position="627"/>
        <end position="653"/>
    </location>
</feature>
<dbReference type="Gene3D" id="2.40.30.10">
    <property type="entry name" value="Translation factors"/>
    <property type="match status" value="1"/>
</dbReference>
<dbReference type="Gene3D" id="1.10.640.10">
    <property type="entry name" value="Haem peroxidase domain superfamily, animal type"/>
    <property type="match status" value="2"/>
</dbReference>
<evidence type="ECO:0000313" key="9">
    <source>
        <dbReference type="EMBL" id="CAI2171512.1"/>
    </source>
</evidence>
<feature type="domain" description="FAD-binding FR-type" evidence="8">
    <location>
        <begin position="657"/>
        <end position="765"/>
    </location>
</feature>
<dbReference type="PANTHER" id="PTHR11475">
    <property type="entry name" value="OXIDASE/PEROXIDASE"/>
    <property type="match status" value="1"/>
</dbReference>
<evidence type="ECO:0000256" key="2">
    <source>
        <dbReference type="ARBA" id="ARBA00004613"/>
    </source>
</evidence>
<keyword evidence="5" id="KW-0325">Glycoprotein</keyword>
<dbReference type="Gene3D" id="3.10.120.10">
    <property type="entry name" value="Cytochrome b5-like heme/steroid binding domain"/>
    <property type="match status" value="1"/>
</dbReference>
<dbReference type="GO" id="GO:0020037">
    <property type="term" value="F:heme binding"/>
    <property type="evidence" value="ECO:0007669"/>
    <property type="project" value="InterPro"/>
</dbReference>
<proteinExistence type="predicted"/>
<evidence type="ECO:0000256" key="5">
    <source>
        <dbReference type="ARBA" id="ARBA00023180"/>
    </source>
</evidence>
<dbReference type="Proteomes" id="UP001153678">
    <property type="component" value="Unassembled WGS sequence"/>
</dbReference>
<feature type="chain" id="PRO_5040903320" evidence="7">
    <location>
        <begin position="26"/>
        <end position="1075"/>
    </location>
</feature>
<reference evidence="9" key="1">
    <citation type="submission" date="2022-08" db="EMBL/GenBank/DDBJ databases">
        <authorList>
            <person name="Kallberg Y."/>
            <person name="Tangrot J."/>
            <person name="Rosling A."/>
        </authorList>
    </citation>
    <scope>NUCLEOTIDE SEQUENCE</scope>
    <source>
        <strain evidence="9">Wild A</strain>
    </source>
</reference>
<dbReference type="InterPro" id="IPR037120">
    <property type="entry name" value="Haem_peroxidase_sf_animal"/>
</dbReference>
<keyword evidence="10" id="KW-1185">Reference proteome</keyword>
<dbReference type="SUPFAM" id="SSF63380">
    <property type="entry name" value="Riboflavin synthase domain-like"/>
    <property type="match status" value="1"/>
</dbReference>
<dbReference type="InterPro" id="IPR019791">
    <property type="entry name" value="Haem_peroxidase_animal"/>
</dbReference>
<evidence type="ECO:0000256" key="6">
    <source>
        <dbReference type="SAM" id="MobiDB-lite"/>
    </source>
</evidence>
<evidence type="ECO:0000256" key="7">
    <source>
        <dbReference type="SAM" id="SignalP"/>
    </source>
</evidence>
<feature type="signal peptide" evidence="7">
    <location>
        <begin position="1"/>
        <end position="25"/>
    </location>
</feature>
<dbReference type="PROSITE" id="PS50292">
    <property type="entry name" value="PEROXIDASE_3"/>
    <property type="match status" value="1"/>
</dbReference>
<comment type="subcellular location">
    <subcellularLocation>
        <location evidence="2">Secreted</location>
    </subcellularLocation>
</comment>
<dbReference type="Pfam" id="PF03098">
    <property type="entry name" value="An_peroxidase"/>
    <property type="match status" value="2"/>
</dbReference>
<dbReference type="GO" id="GO:0006979">
    <property type="term" value="P:response to oxidative stress"/>
    <property type="evidence" value="ECO:0007669"/>
    <property type="project" value="InterPro"/>
</dbReference>
<comment type="caution">
    <text evidence="9">The sequence shown here is derived from an EMBL/GenBank/DDBJ whole genome shotgun (WGS) entry which is preliminary data.</text>
</comment>
<protein>
    <submittedName>
        <fullName evidence="9">19259_t:CDS:1</fullName>
    </submittedName>
</protein>
<keyword evidence="4" id="KW-0560">Oxidoreductase</keyword>
<dbReference type="Gene3D" id="3.40.50.80">
    <property type="entry name" value="Nucleotide-binding domain of ferredoxin-NADP reductase (FNR) module"/>
    <property type="match status" value="1"/>
</dbReference>
<evidence type="ECO:0000256" key="1">
    <source>
        <dbReference type="ARBA" id="ARBA00001974"/>
    </source>
</evidence>
<dbReference type="PANTHER" id="PTHR11475:SF4">
    <property type="entry name" value="CHORION PEROXIDASE"/>
    <property type="match status" value="1"/>
</dbReference>
<dbReference type="InterPro" id="IPR008333">
    <property type="entry name" value="Cbr1-like_FAD-bd_dom"/>
</dbReference>
<dbReference type="EMBL" id="CAMKVN010000828">
    <property type="protein sequence ID" value="CAI2171512.1"/>
    <property type="molecule type" value="Genomic_DNA"/>
</dbReference>
<keyword evidence="7" id="KW-0732">Signal</keyword>
<dbReference type="InterPro" id="IPR017927">
    <property type="entry name" value="FAD-bd_FR_type"/>
</dbReference>
<name>A0A9W4SKE1_9GLOM</name>
<evidence type="ECO:0000256" key="3">
    <source>
        <dbReference type="ARBA" id="ARBA00022525"/>
    </source>
</evidence>
<feature type="compositionally biased region" description="Polar residues" evidence="6">
    <location>
        <begin position="636"/>
        <end position="645"/>
    </location>
</feature>
<dbReference type="InterPro" id="IPR017938">
    <property type="entry name" value="Riboflavin_synthase-like_b-brl"/>
</dbReference>
<comment type="cofactor">
    <cofactor evidence="1">
        <name>FAD</name>
        <dbReference type="ChEBI" id="CHEBI:57692"/>
    </cofactor>
</comment>
<keyword evidence="3" id="KW-0964">Secreted</keyword>
<dbReference type="Pfam" id="PF00173">
    <property type="entry name" value="Cyt-b5"/>
    <property type="match status" value="1"/>
</dbReference>
<sequence length="1075" mass="122012">MTIILNKSLAAVILAIFQFLVVVTAQRALDGQSNNLNDPKSEHALGPLIPTMQQTSLPFNRTKGTNNRNGINEVTSFLDGSPIYGVTIEQSLKVREGNRGKLKLNYNVNTEDGSFGYPPVNDNGEYVFAITTRTGKNVFVDTIMLILMREHNRKCDLLFEEHGDTWSDELYFQEARKWVIAIIQRVTSLEYLSIVLGAPLPNYSGYDSSLTPAIDTFFATVTSRKTQDVASIDVVRSRDRGMPLYNDAREAFGLTRKTQFTEISSNTEVQERLQAVYKSVDQVESFIGGLAEDHIKGSILGELFHKSFTQQWTLIRDSDRFWFEGTNLGFTRDEINEIRNITWLSVIQNNIPQGFVFPTNIWSVQPTATFNTSSIKENKKIQDDYPEQNVLKLRMIDADMIIMWNKNDSSLSIMNYLSNQYERPKEDPNQFVKQINTPTLLSAEYVYKYKNLQFLWPIRENGDKNSRLYNRIPEDVFEQLPAISWNDFNLRVMAGAHLVVAEGLVFDIHKWFKIHPGGQRILRRVIGTDITQDFFFDPTDQIVINRAFSENEKIMKQIEEIKDTKSIKKRKFLQAIRPKSIANAVDLINSTTFKNSRVAMHRHSKFATAKLATMVVARISDAAENYGQQKKDDDFNPTSSVTPLNNAPPTPQNNSSYIFKRYILTNIEFATRHDAENPVKKLTFQVIHPKDKLPKFLPGDYIEIMSYVNKHMVIRPYTPLHGPSDKTFTILVKIYKDGIMSQHLEKQLRNFEIAVRGPFDVADRMYTQISPHQTSTVPTTPIIRPSSPNSTINMFGSNSNLIRSATLLKQTSVSNLQRTTLLRQNSVSNSQRNYQPSNFGLDSVYGDENYSVNGSSDQTLNGGVINNRVLLNPAREDQCWDILFMVCGGTEFLASTSNGKLTVIHILTKPPPIWKGLSGHIDDNILFSWISKNYQIPPPAIPPRVNVPQPQSPQMMLASPYNPEITNNNENLYNYSASSPPLQTQQLPSSNISMDGNDGILQMRNSIQPFVFSSLQSNNEMNVLSERQEFMRMLSQDATQACKVAVCGPYGMMEGARRSLERIGFPVDAKVLFIQ</sequence>
<dbReference type="InterPro" id="IPR010255">
    <property type="entry name" value="Haem_peroxidase_sf"/>
</dbReference>
<dbReference type="SUPFAM" id="SSF48113">
    <property type="entry name" value="Heme-dependent peroxidases"/>
    <property type="match status" value="1"/>
</dbReference>
<dbReference type="GO" id="GO:0005576">
    <property type="term" value="C:extracellular region"/>
    <property type="evidence" value="ECO:0007669"/>
    <property type="project" value="UniProtKB-SubCell"/>
</dbReference>
<dbReference type="OrthoDB" id="823504at2759"/>